<sequence length="253" mass="28245">MGSGGFVYHPPRKRLLHSPSPVRCVSPLLSPEDEADEILEAEERRKEEEKAKAAAAAAKKAAVEARRGFADFEADAPLSDPLAEKMRRQKLVEEADKRLMDDLFSGCDRPADYVPPTAPVAAAASRAKATKTATQVVDPVDAICLRSYKDCEQLATRLSKKIRDSPAKSPAWLRFLDLLLKDCTPKMEMKDLVSLQNKLQSCVADRDKESKQISEKKKKPNDVGSKIKNYQDEMDMLYGDLSQDEDDDDEDFI</sequence>
<feature type="region of interest" description="Disordered" evidence="5">
    <location>
        <begin position="1"/>
        <end position="20"/>
    </location>
</feature>
<feature type="region of interest" description="Disordered" evidence="5">
    <location>
        <begin position="203"/>
        <end position="229"/>
    </location>
</feature>
<dbReference type="Pfam" id="PF08597">
    <property type="entry name" value="eIF3_subunit"/>
    <property type="match status" value="1"/>
</dbReference>
<evidence type="ECO:0000256" key="4">
    <source>
        <dbReference type="SAM" id="Coils"/>
    </source>
</evidence>
<protein>
    <submittedName>
        <fullName evidence="6">Uncharacterized protein</fullName>
    </submittedName>
</protein>
<organism evidence="6 7">
    <name type="scientific">Besnoitia besnoiti</name>
    <name type="common">Apicomplexan protozoan</name>
    <dbReference type="NCBI Taxonomy" id="94643"/>
    <lineage>
        <taxon>Eukaryota</taxon>
        <taxon>Sar</taxon>
        <taxon>Alveolata</taxon>
        <taxon>Apicomplexa</taxon>
        <taxon>Conoidasida</taxon>
        <taxon>Coccidia</taxon>
        <taxon>Eucoccidiorida</taxon>
        <taxon>Eimeriorina</taxon>
        <taxon>Sarcocystidae</taxon>
        <taxon>Besnoitia</taxon>
    </lineage>
</organism>
<keyword evidence="3" id="KW-0648">Protein biosynthesis</keyword>
<dbReference type="EMBL" id="NWUJ01000005">
    <property type="protein sequence ID" value="PFH35075.1"/>
    <property type="molecule type" value="Genomic_DNA"/>
</dbReference>
<evidence type="ECO:0000313" key="6">
    <source>
        <dbReference type="EMBL" id="PFH35075.1"/>
    </source>
</evidence>
<keyword evidence="7" id="KW-1185">Reference proteome</keyword>
<dbReference type="AlphaFoldDB" id="A0A2A9MAR4"/>
<feature type="coiled-coil region" evidence="4">
    <location>
        <begin position="32"/>
        <end position="66"/>
    </location>
</feature>
<accession>A0A2A9MAR4</accession>
<evidence type="ECO:0000256" key="5">
    <source>
        <dbReference type="SAM" id="MobiDB-lite"/>
    </source>
</evidence>
<proteinExistence type="predicted"/>
<evidence type="ECO:0000256" key="3">
    <source>
        <dbReference type="ARBA" id="ARBA00022917"/>
    </source>
</evidence>
<dbReference type="GO" id="GO:0005852">
    <property type="term" value="C:eukaryotic translation initiation factor 3 complex"/>
    <property type="evidence" value="ECO:0007669"/>
    <property type="project" value="InterPro"/>
</dbReference>
<keyword evidence="2" id="KW-0396">Initiation factor</keyword>
<evidence type="ECO:0000256" key="2">
    <source>
        <dbReference type="ARBA" id="ARBA00022540"/>
    </source>
</evidence>
<gene>
    <name evidence="6" type="ORF">BESB_059620</name>
</gene>
<dbReference type="RefSeq" id="XP_029219084.1">
    <property type="nucleotide sequence ID" value="XM_029364376.1"/>
</dbReference>
<dbReference type="VEuPathDB" id="ToxoDB:BESB_059620"/>
<keyword evidence="4" id="KW-0175">Coiled coil</keyword>
<dbReference type="InterPro" id="IPR023194">
    <property type="entry name" value="eIF3-like_dom_sf"/>
</dbReference>
<dbReference type="InterPro" id="IPR013906">
    <property type="entry name" value="eIF3j"/>
</dbReference>
<evidence type="ECO:0000256" key="1">
    <source>
        <dbReference type="ARBA" id="ARBA00022490"/>
    </source>
</evidence>
<dbReference type="Gene3D" id="1.10.246.60">
    <property type="entry name" value="Eukaryotic translation initiation factor 3 like domains"/>
    <property type="match status" value="1"/>
</dbReference>
<dbReference type="GeneID" id="40310890"/>
<dbReference type="PANTHER" id="PTHR21681:SF0">
    <property type="entry name" value="EUKARYOTIC TRANSLATION INITIATION FACTOR 3 SUBUNIT J"/>
    <property type="match status" value="1"/>
</dbReference>
<comment type="caution">
    <text evidence="6">The sequence shown here is derived from an EMBL/GenBank/DDBJ whole genome shotgun (WGS) entry which is preliminary data.</text>
</comment>
<dbReference type="PANTHER" id="PTHR21681">
    <property type="entry name" value="EUKARYOTIC TRANSLATION INITIATION FACTOR 3 SUBUNIT J"/>
    <property type="match status" value="1"/>
</dbReference>
<reference evidence="6 7" key="1">
    <citation type="submission" date="2017-09" db="EMBL/GenBank/DDBJ databases">
        <title>Genome sequencing of Besnoitia besnoiti strain Bb-Ger1.</title>
        <authorList>
            <person name="Schares G."/>
            <person name="Venepally P."/>
            <person name="Lorenzi H.A."/>
        </authorList>
    </citation>
    <scope>NUCLEOTIDE SEQUENCE [LARGE SCALE GENOMIC DNA]</scope>
    <source>
        <strain evidence="6 7">Bb-Ger1</strain>
    </source>
</reference>
<dbReference type="Proteomes" id="UP000224006">
    <property type="component" value="Chromosome V"/>
</dbReference>
<dbReference type="KEGG" id="bbes:BESB_059620"/>
<keyword evidence="1" id="KW-0963">Cytoplasm</keyword>
<dbReference type="GO" id="GO:0003743">
    <property type="term" value="F:translation initiation factor activity"/>
    <property type="evidence" value="ECO:0007669"/>
    <property type="project" value="UniProtKB-KW"/>
</dbReference>
<dbReference type="OrthoDB" id="20381at2759"/>
<evidence type="ECO:0000313" key="7">
    <source>
        <dbReference type="Proteomes" id="UP000224006"/>
    </source>
</evidence>
<name>A0A2A9MAR4_BESBE</name>
<feature type="compositionally biased region" description="Basic and acidic residues" evidence="5">
    <location>
        <begin position="204"/>
        <end position="215"/>
    </location>
</feature>